<sequence>MTTESNKLLMNSFTNFINTASEDLATALISANGTEFENAFGRERTGPPPHTAVVTVAARVARLAERSR</sequence>
<accession>A0A1M6ZE77</accession>
<dbReference type="AlphaFoldDB" id="A0A1M6ZE77"/>
<gene>
    <name evidence="1" type="ORF">SAMN05444159_5520</name>
</gene>
<organism evidence="1 2">
    <name type="scientific">Bradyrhizobium lablabi</name>
    <dbReference type="NCBI Taxonomy" id="722472"/>
    <lineage>
        <taxon>Bacteria</taxon>
        <taxon>Pseudomonadati</taxon>
        <taxon>Pseudomonadota</taxon>
        <taxon>Alphaproteobacteria</taxon>
        <taxon>Hyphomicrobiales</taxon>
        <taxon>Nitrobacteraceae</taxon>
        <taxon>Bradyrhizobium</taxon>
    </lineage>
</organism>
<name>A0A1M6ZE77_9BRAD</name>
<evidence type="ECO:0000313" key="2">
    <source>
        <dbReference type="Proteomes" id="UP000189935"/>
    </source>
</evidence>
<protein>
    <submittedName>
        <fullName evidence="1">Uncharacterized protein</fullName>
    </submittedName>
</protein>
<reference evidence="1 2" key="1">
    <citation type="submission" date="2016-11" db="EMBL/GenBank/DDBJ databases">
        <authorList>
            <person name="Jaros S."/>
            <person name="Januszkiewicz K."/>
            <person name="Wedrychowicz H."/>
        </authorList>
    </citation>
    <scope>NUCLEOTIDE SEQUENCE [LARGE SCALE GENOMIC DNA]</scope>
    <source>
        <strain evidence="1 2">GAS499</strain>
    </source>
</reference>
<dbReference type="EMBL" id="LT670844">
    <property type="protein sequence ID" value="SHL28684.1"/>
    <property type="molecule type" value="Genomic_DNA"/>
</dbReference>
<dbReference type="Proteomes" id="UP000189935">
    <property type="component" value="Chromosome I"/>
</dbReference>
<evidence type="ECO:0000313" key="1">
    <source>
        <dbReference type="EMBL" id="SHL28684.1"/>
    </source>
</evidence>
<proteinExistence type="predicted"/>